<dbReference type="OMA" id="QILIGWA"/>
<sequence length="367" mass="39345">MSLSDWHLAVKLADQPLAPKSILRLPETELGEYSLGGYSISFLKQLIAGKLQESVPDPELIDLIYCGRKVKDDQTLDFYDIQPGSTVHVLQKSWPEPDQKPEPVDKVAAMREEFRVLHTALHSSSSYREAVFKMFSNKESLDQIIVATPGLSSDPIALGVLQDKDLFSVFADPNMLDTLVPAHPALVNAIVLVLHSVAGSAPMPGTDSSSRSMPSSSYRDMTGGFLFEGLSDDEDDFHPNTRSTPSSSNPSSHPASLGYSGAAGPRPITQSELATALALASTPESSSHTPTPGTQSGTPITSDLFSQALQHALQASGQPSLQSQWQPQLQQLCDMGIQDNELRLRALQATGGDIQAALELIFAGGAP</sequence>
<evidence type="ECO:0000256" key="4">
    <source>
        <dbReference type="ARBA" id="ARBA00022859"/>
    </source>
</evidence>
<dbReference type="GO" id="GO:0045087">
    <property type="term" value="P:innate immune response"/>
    <property type="evidence" value="ECO:0007669"/>
    <property type="project" value="UniProtKB-KW"/>
</dbReference>
<dbReference type="InterPro" id="IPR029071">
    <property type="entry name" value="Ubiquitin-like_domsf"/>
</dbReference>
<dbReference type="CDD" id="cd14326">
    <property type="entry name" value="UBA_UBL7"/>
    <property type="match status" value="1"/>
</dbReference>
<evidence type="ECO:0000256" key="2">
    <source>
        <dbReference type="ARBA" id="ARBA00022588"/>
    </source>
</evidence>
<keyword evidence="4" id="KW-0391">Immunity</keyword>
<dbReference type="GeneTree" id="ENSGT00390000015967"/>
<dbReference type="SUPFAM" id="SSF46934">
    <property type="entry name" value="UBA-like"/>
    <property type="match status" value="1"/>
</dbReference>
<dbReference type="SUPFAM" id="SSF54236">
    <property type="entry name" value="Ubiquitin-like"/>
    <property type="match status" value="1"/>
</dbReference>
<dbReference type="InterPro" id="IPR009060">
    <property type="entry name" value="UBA-like_sf"/>
</dbReference>
<dbReference type="PANTHER" id="PTHR10677">
    <property type="entry name" value="UBIQUILIN"/>
    <property type="match status" value="1"/>
</dbReference>
<evidence type="ECO:0000313" key="12">
    <source>
        <dbReference type="Proteomes" id="UP000233060"/>
    </source>
</evidence>
<evidence type="ECO:0000256" key="8">
    <source>
        <dbReference type="SAM" id="MobiDB-lite"/>
    </source>
</evidence>
<accession>A0A2K5N455</accession>
<protein>
    <recommendedName>
        <fullName evidence="7">Ubiquitin-like protein 7</fullName>
    </recommendedName>
</protein>
<dbReference type="STRING" id="9531.ENSCATP00000032282"/>
<dbReference type="SMART" id="SM00213">
    <property type="entry name" value="UBQ"/>
    <property type="match status" value="1"/>
</dbReference>
<dbReference type="InterPro" id="IPR000626">
    <property type="entry name" value="Ubiquitin-like_dom"/>
</dbReference>
<keyword evidence="2" id="KW-0399">Innate immunity</keyword>
<feature type="region of interest" description="Disordered" evidence="8">
    <location>
        <begin position="229"/>
        <end position="301"/>
    </location>
</feature>
<dbReference type="PROSITE" id="PS50053">
    <property type="entry name" value="UBIQUITIN_2"/>
    <property type="match status" value="1"/>
</dbReference>
<dbReference type="Gene3D" id="1.10.8.10">
    <property type="entry name" value="DNA helicase RuvA subunit, C-terminal domain"/>
    <property type="match status" value="1"/>
</dbReference>
<feature type="domain" description="Ubiquitin-like" evidence="10">
    <location>
        <begin position="39"/>
        <end position="92"/>
    </location>
</feature>
<evidence type="ECO:0000256" key="3">
    <source>
        <dbReference type="ARBA" id="ARBA00022786"/>
    </source>
</evidence>
<dbReference type="InterPro" id="IPR015496">
    <property type="entry name" value="Ubiquilin"/>
</dbReference>
<feature type="compositionally biased region" description="Low complexity" evidence="8">
    <location>
        <begin position="271"/>
        <end position="294"/>
    </location>
</feature>
<dbReference type="InterPro" id="IPR015940">
    <property type="entry name" value="UBA"/>
</dbReference>
<comment type="subunit">
    <text evidence="6">Binds ubiquitin. Interacts with MAVS; this interaction enhances TRIM21-dependent 'Lys-27'-linked polyubiquitination of MAVS.</text>
</comment>
<dbReference type="PROSITE" id="PS50030">
    <property type="entry name" value="UBA"/>
    <property type="match status" value="1"/>
</dbReference>
<evidence type="ECO:0000256" key="6">
    <source>
        <dbReference type="ARBA" id="ARBA00062414"/>
    </source>
</evidence>
<dbReference type="GO" id="GO:0031593">
    <property type="term" value="F:polyubiquitin modification-dependent protein binding"/>
    <property type="evidence" value="ECO:0007669"/>
    <property type="project" value="TreeGrafter"/>
</dbReference>
<feature type="domain" description="UBA" evidence="9">
    <location>
        <begin position="320"/>
        <end position="364"/>
    </location>
</feature>
<dbReference type="InterPro" id="IPR047877">
    <property type="entry name" value="UBL7_Ubl"/>
</dbReference>
<dbReference type="InterPro" id="IPR047878">
    <property type="entry name" value="UBL7_UBA"/>
</dbReference>
<name>A0A2K5N455_CERAT</name>
<reference evidence="11" key="1">
    <citation type="submission" date="2025-08" db="UniProtKB">
        <authorList>
            <consortium name="Ensembl"/>
        </authorList>
    </citation>
    <scope>IDENTIFICATION</scope>
</reference>
<evidence type="ECO:0000259" key="9">
    <source>
        <dbReference type="PROSITE" id="PS50030"/>
    </source>
</evidence>
<comment type="function">
    <text evidence="5">Interferon-stimulated protein that positively regulates RNA virus-triggered innate immune signaling. Mechanistically, promotes 'Lys-27'-linked polyubiquitination of MAVS through TRIM21 leading to enhanced the IFN signaling pathway.</text>
</comment>
<evidence type="ECO:0000259" key="10">
    <source>
        <dbReference type="PROSITE" id="PS50053"/>
    </source>
</evidence>
<dbReference type="AlphaFoldDB" id="A0A2K5N455"/>
<evidence type="ECO:0000256" key="5">
    <source>
        <dbReference type="ARBA" id="ARBA00057016"/>
    </source>
</evidence>
<feature type="compositionally biased region" description="Low complexity" evidence="8">
    <location>
        <begin position="240"/>
        <end position="256"/>
    </location>
</feature>
<dbReference type="FunFam" id="1.10.8.10:FF:000192">
    <property type="entry name" value="Ubiquitin-like 7b (bone marrow stromal cell-derived)"/>
    <property type="match status" value="1"/>
</dbReference>
<dbReference type="Ensembl" id="ENSCATT00000056549.1">
    <property type="protein sequence ID" value="ENSCATP00000032282.1"/>
    <property type="gene ID" value="ENSCATG00000039211.1"/>
</dbReference>
<evidence type="ECO:0000256" key="7">
    <source>
        <dbReference type="ARBA" id="ARBA00074524"/>
    </source>
</evidence>
<evidence type="ECO:0000256" key="1">
    <source>
        <dbReference type="ARBA" id="ARBA00022553"/>
    </source>
</evidence>
<reference evidence="11" key="2">
    <citation type="submission" date="2025-09" db="UniProtKB">
        <authorList>
            <consortium name="Ensembl"/>
        </authorList>
    </citation>
    <scope>IDENTIFICATION</scope>
</reference>
<organism evidence="11 12">
    <name type="scientific">Cercocebus atys</name>
    <name type="common">Sooty mangabey</name>
    <name type="synonym">Cercocebus torquatus atys</name>
    <dbReference type="NCBI Taxonomy" id="9531"/>
    <lineage>
        <taxon>Eukaryota</taxon>
        <taxon>Metazoa</taxon>
        <taxon>Chordata</taxon>
        <taxon>Craniata</taxon>
        <taxon>Vertebrata</taxon>
        <taxon>Euteleostomi</taxon>
        <taxon>Mammalia</taxon>
        <taxon>Eutheria</taxon>
        <taxon>Euarchontoglires</taxon>
        <taxon>Primates</taxon>
        <taxon>Haplorrhini</taxon>
        <taxon>Catarrhini</taxon>
        <taxon>Cercopithecidae</taxon>
        <taxon>Cercopithecinae</taxon>
        <taxon>Cercocebus</taxon>
    </lineage>
</organism>
<keyword evidence="12" id="KW-1185">Reference proteome</keyword>
<dbReference type="CDD" id="cd01815">
    <property type="entry name" value="Ubl_UBL7"/>
    <property type="match status" value="1"/>
</dbReference>
<dbReference type="Gene3D" id="3.10.20.90">
    <property type="entry name" value="Phosphatidylinositol 3-kinase Catalytic Subunit, Chain A, domain 1"/>
    <property type="match status" value="1"/>
</dbReference>
<dbReference type="PANTHER" id="PTHR10677:SF25">
    <property type="entry name" value="UBIQUITIN-LIKE PROTEIN 7"/>
    <property type="match status" value="1"/>
</dbReference>
<dbReference type="Pfam" id="PF00240">
    <property type="entry name" value="ubiquitin"/>
    <property type="match status" value="1"/>
</dbReference>
<dbReference type="FunFam" id="3.10.20.90:FF:000139">
    <property type="entry name" value="ubiquitin-like protein 7"/>
    <property type="match status" value="1"/>
</dbReference>
<proteinExistence type="predicted"/>
<dbReference type="Proteomes" id="UP000233060">
    <property type="component" value="Unassembled WGS sequence"/>
</dbReference>
<dbReference type="GO" id="GO:0006511">
    <property type="term" value="P:ubiquitin-dependent protein catabolic process"/>
    <property type="evidence" value="ECO:0007669"/>
    <property type="project" value="TreeGrafter"/>
</dbReference>
<keyword evidence="3" id="KW-0833">Ubl conjugation pathway</keyword>
<keyword evidence="1" id="KW-0597">Phosphoprotein</keyword>
<dbReference type="SMART" id="SM00165">
    <property type="entry name" value="UBA"/>
    <property type="match status" value="1"/>
</dbReference>
<dbReference type="GO" id="GO:0005829">
    <property type="term" value="C:cytosol"/>
    <property type="evidence" value="ECO:0007669"/>
    <property type="project" value="TreeGrafter"/>
</dbReference>
<evidence type="ECO:0000313" key="11">
    <source>
        <dbReference type="Ensembl" id="ENSCATP00000032282.1"/>
    </source>
</evidence>